<evidence type="ECO:0000313" key="1">
    <source>
        <dbReference type="EMBL" id="GIJ46912.1"/>
    </source>
</evidence>
<dbReference type="Proteomes" id="UP000619260">
    <property type="component" value="Unassembled WGS sequence"/>
</dbReference>
<dbReference type="EMBL" id="BOPF01000013">
    <property type="protein sequence ID" value="GIJ46912.1"/>
    <property type="molecule type" value="Genomic_DNA"/>
</dbReference>
<sequence>MTTTIDAIRAEALFVSCLQASQRPEPEQVRDAVEGSLRKLGADECITRVAVEFGEHPDIAVRRMCWCLDAVRSAFATEGVVSLPKAA</sequence>
<accession>A0A8J3YMA8</accession>
<protein>
    <submittedName>
        <fullName evidence="1">Uncharacterized protein</fullName>
    </submittedName>
</protein>
<comment type="caution">
    <text evidence="1">The sequence shown here is derived from an EMBL/GenBank/DDBJ whole genome shotgun (WGS) entry which is preliminary data.</text>
</comment>
<keyword evidence="2" id="KW-1185">Reference proteome</keyword>
<dbReference type="AlphaFoldDB" id="A0A8J3YMA8"/>
<evidence type="ECO:0000313" key="2">
    <source>
        <dbReference type="Proteomes" id="UP000619260"/>
    </source>
</evidence>
<proteinExistence type="predicted"/>
<organism evidence="1 2">
    <name type="scientific">Virgisporangium aliadipatigenens</name>
    <dbReference type="NCBI Taxonomy" id="741659"/>
    <lineage>
        <taxon>Bacteria</taxon>
        <taxon>Bacillati</taxon>
        <taxon>Actinomycetota</taxon>
        <taxon>Actinomycetes</taxon>
        <taxon>Micromonosporales</taxon>
        <taxon>Micromonosporaceae</taxon>
        <taxon>Virgisporangium</taxon>
    </lineage>
</organism>
<dbReference type="RefSeq" id="WP_203900443.1">
    <property type="nucleotide sequence ID" value="NZ_BOPF01000013.1"/>
</dbReference>
<name>A0A8J3YMA8_9ACTN</name>
<reference evidence="1" key="1">
    <citation type="submission" date="2021-01" db="EMBL/GenBank/DDBJ databases">
        <title>Whole genome shotgun sequence of Virgisporangium aliadipatigenens NBRC 105644.</title>
        <authorList>
            <person name="Komaki H."/>
            <person name="Tamura T."/>
        </authorList>
    </citation>
    <scope>NUCLEOTIDE SEQUENCE</scope>
    <source>
        <strain evidence="1">NBRC 105644</strain>
    </source>
</reference>
<gene>
    <name evidence="1" type="ORF">Val02_37980</name>
</gene>